<comment type="caution">
    <text evidence="1">The sequence shown here is derived from an EMBL/GenBank/DDBJ whole genome shotgun (WGS) entry which is preliminary data.</text>
</comment>
<protein>
    <submittedName>
        <fullName evidence="1">Uncharacterized protein</fullName>
    </submittedName>
</protein>
<dbReference type="Proteomes" id="UP000288805">
    <property type="component" value="Unassembled WGS sequence"/>
</dbReference>
<proteinExistence type="predicted"/>
<name>A0A438DPR5_VITVI</name>
<dbReference type="AlphaFoldDB" id="A0A438DPR5"/>
<gene>
    <name evidence="1" type="ORF">CK203_081631</name>
</gene>
<sequence length="186" mass="21231">MSGLGCLQRIKLDQCIPLDNSIDMFWQLFQLSSQDPLYLVLLNNGNSFHMLPSLYEVGSLGQVQLTARRKEYHWADGIGTLIRKHAFWNTLTAWVVLSEVLRKFFFIYLPSGKSSQISGIEAWTSKLCADETFSVVFLHLPLCFLRILKIFVINCVRQKTGMRQLHGDDGAAQLMDNKVLGKPNMY</sequence>
<dbReference type="EMBL" id="QGNW01001539">
    <property type="protein sequence ID" value="RVW37442.1"/>
    <property type="molecule type" value="Genomic_DNA"/>
</dbReference>
<evidence type="ECO:0000313" key="2">
    <source>
        <dbReference type="Proteomes" id="UP000288805"/>
    </source>
</evidence>
<evidence type="ECO:0000313" key="1">
    <source>
        <dbReference type="EMBL" id="RVW37442.1"/>
    </source>
</evidence>
<organism evidence="1 2">
    <name type="scientific">Vitis vinifera</name>
    <name type="common">Grape</name>
    <dbReference type="NCBI Taxonomy" id="29760"/>
    <lineage>
        <taxon>Eukaryota</taxon>
        <taxon>Viridiplantae</taxon>
        <taxon>Streptophyta</taxon>
        <taxon>Embryophyta</taxon>
        <taxon>Tracheophyta</taxon>
        <taxon>Spermatophyta</taxon>
        <taxon>Magnoliopsida</taxon>
        <taxon>eudicotyledons</taxon>
        <taxon>Gunneridae</taxon>
        <taxon>Pentapetalae</taxon>
        <taxon>rosids</taxon>
        <taxon>Vitales</taxon>
        <taxon>Vitaceae</taxon>
        <taxon>Viteae</taxon>
        <taxon>Vitis</taxon>
    </lineage>
</organism>
<reference evidence="1 2" key="1">
    <citation type="journal article" date="2018" name="PLoS Genet.">
        <title>Population sequencing reveals clonal diversity and ancestral inbreeding in the grapevine cultivar Chardonnay.</title>
        <authorList>
            <person name="Roach M.J."/>
            <person name="Johnson D.L."/>
            <person name="Bohlmann J."/>
            <person name="van Vuuren H.J."/>
            <person name="Jones S.J."/>
            <person name="Pretorius I.S."/>
            <person name="Schmidt S.A."/>
            <person name="Borneman A.R."/>
        </authorList>
    </citation>
    <scope>NUCLEOTIDE SEQUENCE [LARGE SCALE GENOMIC DNA]</scope>
    <source>
        <strain evidence="2">cv. Chardonnay</strain>
        <tissue evidence="1">Leaf</tissue>
    </source>
</reference>
<accession>A0A438DPR5</accession>